<name>A0ABQ8UGP4_9EUKA</name>
<dbReference type="SUPFAM" id="SSF52047">
    <property type="entry name" value="RNI-like"/>
    <property type="match status" value="1"/>
</dbReference>
<dbReference type="Proteomes" id="UP001141327">
    <property type="component" value="Unassembled WGS sequence"/>
</dbReference>
<dbReference type="Gene3D" id="3.80.10.10">
    <property type="entry name" value="Ribonuclease Inhibitor"/>
    <property type="match status" value="1"/>
</dbReference>
<evidence type="ECO:0000313" key="1">
    <source>
        <dbReference type="EMBL" id="KAJ4455985.1"/>
    </source>
</evidence>
<dbReference type="EMBL" id="JAPMOS010000086">
    <property type="protein sequence ID" value="KAJ4455985.1"/>
    <property type="molecule type" value="Genomic_DNA"/>
</dbReference>
<reference evidence="1" key="1">
    <citation type="journal article" date="2022" name="bioRxiv">
        <title>Genomics of Preaxostyla Flagellates Illuminates Evolutionary Transitions and the Path Towards Mitochondrial Loss.</title>
        <authorList>
            <person name="Novak L.V.F."/>
            <person name="Treitli S.C."/>
            <person name="Pyrih J."/>
            <person name="Halakuc P."/>
            <person name="Pipaliya S.V."/>
            <person name="Vacek V."/>
            <person name="Brzon O."/>
            <person name="Soukal P."/>
            <person name="Eme L."/>
            <person name="Dacks J.B."/>
            <person name="Karnkowska A."/>
            <person name="Elias M."/>
            <person name="Hampl V."/>
        </authorList>
    </citation>
    <scope>NUCLEOTIDE SEQUENCE</scope>
    <source>
        <strain evidence="1">RCP-MX</strain>
    </source>
</reference>
<protein>
    <submittedName>
        <fullName evidence="1">Uncharacterized protein</fullName>
    </submittedName>
</protein>
<sequence>MEGTQVALHGNSLDPPAVSDQAGVLLPAVGLGLHPCSALRPASSHGGMMRTVLNRVREPTAMEWFVTFTLILEHRTFPLELFPREMLLALIDAAPFQLQAYCQLIGLTHGIRMAIRGAPRELSFQCPVPIPEDPCQPTLVDVYCAAPCLPADALAAIVGPCKDLSLGRRGLRRPHPAGRSGDPRAGTFWPAIGQILSHLPGLEEFHFLEARPLRTRVLQALATFCPKLRVLHLTQHSSAQSYGQHFTVLKPLAGTIKELILPDAYIGRGHSRPLCSVSSLERLEVNGGDMRFLWPVAPHLTHLSTRDPFVGGIEEVGFCRLESLTSESTSDNTYAKVLTTCRDTLRSVSLFTKAPLTLRDRSVTLAAVLAALPPGVLENQLEYLDLELGGDDCTKPAFIRSRSLREVNIRNHTRVTLDCPRLLSDERRFDGSAKQRSPLFELRLATTGPPAFLLRLPEQFEFLDGSIEAEGQETQGPPAELRVEAPVLRTLRLEPWARWSSLVDPHWCWPRDRPALRTLCLEPIRGRAPRRPKDDSVLAVLTRHGSHLQRVSLCSRWLPPTDWPEVAAALGRLPRLFSLELPFDSADMVLACPRLSHLSVSASKLRSLVLDCPQLEELWASFDSDLERFELTADRITYIGV</sequence>
<keyword evidence="2" id="KW-1185">Reference proteome</keyword>
<dbReference type="InterPro" id="IPR032675">
    <property type="entry name" value="LRR_dom_sf"/>
</dbReference>
<evidence type="ECO:0000313" key="2">
    <source>
        <dbReference type="Proteomes" id="UP001141327"/>
    </source>
</evidence>
<gene>
    <name evidence="1" type="ORF">PAPYR_8949</name>
</gene>
<comment type="caution">
    <text evidence="1">The sequence shown here is derived from an EMBL/GenBank/DDBJ whole genome shotgun (WGS) entry which is preliminary data.</text>
</comment>
<accession>A0ABQ8UGP4</accession>
<organism evidence="1 2">
    <name type="scientific">Paratrimastix pyriformis</name>
    <dbReference type="NCBI Taxonomy" id="342808"/>
    <lineage>
        <taxon>Eukaryota</taxon>
        <taxon>Metamonada</taxon>
        <taxon>Preaxostyla</taxon>
        <taxon>Paratrimastigidae</taxon>
        <taxon>Paratrimastix</taxon>
    </lineage>
</organism>
<proteinExistence type="predicted"/>